<keyword evidence="1" id="KW-1133">Transmembrane helix</keyword>
<reference evidence="2 3" key="1">
    <citation type="submission" date="2020-04" db="EMBL/GenBank/DDBJ databases">
        <title>Ramlibacter sp. G-1-2-2 isolated from soil.</title>
        <authorList>
            <person name="Dahal R.H."/>
        </authorList>
    </citation>
    <scope>NUCLEOTIDE SEQUENCE [LARGE SCALE GENOMIC DNA]</scope>
    <source>
        <strain evidence="2 3">G-1-2-2</strain>
    </source>
</reference>
<name>A0A848GZ49_9BURK</name>
<evidence type="ECO:0000256" key="1">
    <source>
        <dbReference type="SAM" id="Phobius"/>
    </source>
</evidence>
<feature type="transmembrane region" description="Helical" evidence="1">
    <location>
        <begin position="124"/>
        <end position="144"/>
    </location>
</feature>
<keyword evidence="1" id="KW-0812">Transmembrane</keyword>
<gene>
    <name evidence="2" type="ORF">HHL11_02380</name>
</gene>
<organism evidence="2 3">
    <name type="scientific">Ramlibacter agri</name>
    <dbReference type="NCBI Taxonomy" id="2728837"/>
    <lineage>
        <taxon>Bacteria</taxon>
        <taxon>Pseudomonadati</taxon>
        <taxon>Pseudomonadota</taxon>
        <taxon>Betaproteobacteria</taxon>
        <taxon>Burkholderiales</taxon>
        <taxon>Comamonadaceae</taxon>
        <taxon>Ramlibacter</taxon>
    </lineage>
</organism>
<dbReference type="EMBL" id="JABBFX010000001">
    <property type="protein sequence ID" value="NML42579.1"/>
    <property type="molecule type" value="Genomic_DNA"/>
</dbReference>
<feature type="transmembrane region" description="Helical" evidence="1">
    <location>
        <begin position="30"/>
        <end position="46"/>
    </location>
</feature>
<feature type="transmembrane region" description="Helical" evidence="1">
    <location>
        <begin position="7"/>
        <end position="24"/>
    </location>
</feature>
<keyword evidence="3" id="KW-1185">Reference proteome</keyword>
<feature type="transmembrane region" description="Helical" evidence="1">
    <location>
        <begin position="150"/>
        <end position="172"/>
    </location>
</feature>
<feature type="transmembrane region" description="Helical" evidence="1">
    <location>
        <begin position="77"/>
        <end position="95"/>
    </location>
</feature>
<evidence type="ECO:0000313" key="3">
    <source>
        <dbReference type="Proteomes" id="UP000541185"/>
    </source>
</evidence>
<keyword evidence="1" id="KW-0472">Membrane</keyword>
<dbReference type="AlphaFoldDB" id="A0A848GZ49"/>
<protein>
    <recommendedName>
        <fullName evidence="4">Intracellular septation protein A</fullName>
    </recommendedName>
</protein>
<accession>A0A848GZ49</accession>
<comment type="caution">
    <text evidence="2">The sequence shown here is derived from an EMBL/GenBank/DDBJ whole genome shotgun (WGS) entry which is preliminary data.</text>
</comment>
<evidence type="ECO:0000313" key="2">
    <source>
        <dbReference type="EMBL" id="NML42579.1"/>
    </source>
</evidence>
<proteinExistence type="predicted"/>
<dbReference type="RefSeq" id="WP_169416781.1">
    <property type="nucleotide sequence ID" value="NZ_JABBFX010000001.1"/>
</dbReference>
<evidence type="ECO:0008006" key="4">
    <source>
        <dbReference type="Google" id="ProtNLM"/>
    </source>
</evidence>
<feature type="transmembrane region" description="Helical" evidence="1">
    <location>
        <begin position="51"/>
        <end position="71"/>
    </location>
</feature>
<dbReference type="Proteomes" id="UP000541185">
    <property type="component" value="Unassembled WGS sequence"/>
</dbReference>
<sequence>MRAPLKLLAAVATVAYPLVVYLGLGRWDPLWVALALAALLLLRAWSGRDPVWLVAGCGALVLGASASLGHSWLPMKLYPVLVSAVLLGVFGASLWRGPSMIERIARLTEPDLPPQGVAYTRKVTIAWCAFFVVNGAIALATTLWGSEHAWLLWNGLLSYGAMGLFFAAEWLLRQRMRARLAAAGSHG</sequence>